<protein>
    <submittedName>
        <fullName evidence="1">7259_t:CDS:1</fullName>
    </submittedName>
</protein>
<evidence type="ECO:0000313" key="1">
    <source>
        <dbReference type="EMBL" id="CAG8760553.1"/>
    </source>
</evidence>
<evidence type="ECO:0000313" key="2">
    <source>
        <dbReference type="Proteomes" id="UP000789702"/>
    </source>
</evidence>
<dbReference type="Proteomes" id="UP000789702">
    <property type="component" value="Unassembled WGS sequence"/>
</dbReference>
<proteinExistence type="predicted"/>
<comment type="caution">
    <text evidence="1">The sequence shown here is derived from an EMBL/GenBank/DDBJ whole genome shotgun (WGS) entry which is preliminary data.</text>
</comment>
<feature type="non-terminal residue" evidence="1">
    <location>
        <position position="1"/>
    </location>
</feature>
<organism evidence="1 2">
    <name type="scientific">Dentiscutata heterogama</name>
    <dbReference type="NCBI Taxonomy" id="1316150"/>
    <lineage>
        <taxon>Eukaryota</taxon>
        <taxon>Fungi</taxon>
        <taxon>Fungi incertae sedis</taxon>
        <taxon>Mucoromycota</taxon>
        <taxon>Glomeromycotina</taxon>
        <taxon>Glomeromycetes</taxon>
        <taxon>Diversisporales</taxon>
        <taxon>Gigasporaceae</taxon>
        <taxon>Dentiscutata</taxon>
    </lineage>
</organism>
<accession>A0ACA9QPT8</accession>
<keyword evidence="2" id="KW-1185">Reference proteome</keyword>
<name>A0ACA9QPT8_9GLOM</name>
<sequence>ELKNGTTKYFTFSNKLRCKVCEGKGAKPGKEIACKKCDGKDDYITRDGRCLDS</sequence>
<gene>
    <name evidence="1" type="ORF">DHETER_LOCUS15228</name>
</gene>
<feature type="non-terminal residue" evidence="1">
    <location>
        <position position="53"/>
    </location>
</feature>
<dbReference type="EMBL" id="CAJVPU010051053">
    <property type="protein sequence ID" value="CAG8760553.1"/>
    <property type="molecule type" value="Genomic_DNA"/>
</dbReference>
<reference evidence="1" key="1">
    <citation type="submission" date="2021-06" db="EMBL/GenBank/DDBJ databases">
        <authorList>
            <person name="Kallberg Y."/>
            <person name="Tangrot J."/>
            <person name="Rosling A."/>
        </authorList>
    </citation>
    <scope>NUCLEOTIDE SEQUENCE</scope>
    <source>
        <strain evidence="1">IL203A</strain>
    </source>
</reference>